<dbReference type="Gene3D" id="2.60.60.30">
    <property type="entry name" value="sav2460 like domains"/>
    <property type="match status" value="1"/>
</dbReference>
<reference evidence="3" key="1">
    <citation type="journal article" date="2019" name="Int. J. Syst. Evol. Microbiol.">
        <title>The Global Catalogue of Microorganisms (GCM) 10K type strain sequencing project: providing services to taxonomists for standard genome sequencing and annotation.</title>
        <authorList>
            <consortium name="The Broad Institute Genomics Platform"/>
            <consortium name="The Broad Institute Genome Sequencing Center for Infectious Disease"/>
            <person name="Wu L."/>
            <person name="Ma J."/>
        </authorList>
    </citation>
    <scope>NUCLEOTIDE SEQUENCE [LARGE SCALE GENOMIC DNA]</scope>
    <source>
        <strain evidence="3">JCM 31405</strain>
    </source>
</reference>
<dbReference type="PANTHER" id="PTHR32097:SF3">
    <property type="entry name" value="TELLURITE RESISTANCE PROTEIN"/>
    <property type="match status" value="1"/>
</dbReference>
<gene>
    <name evidence="2" type="ORF">GCM10008960_32670</name>
</gene>
<feature type="domain" description="TerD" evidence="1">
    <location>
        <begin position="63"/>
        <end position="157"/>
    </location>
</feature>
<organism evidence="2 3">
    <name type="scientific">Deinococcus sedimenti</name>
    <dbReference type="NCBI Taxonomy" id="1867090"/>
    <lineage>
        <taxon>Bacteria</taxon>
        <taxon>Thermotogati</taxon>
        <taxon>Deinococcota</taxon>
        <taxon>Deinococci</taxon>
        <taxon>Deinococcales</taxon>
        <taxon>Deinococcaceae</taxon>
        <taxon>Deinococcus</taxon>
    </lineage>
</organism>
<keyword evidence="3" id="KW-1185">Reference proteome</keyword>
<accession>A0ABQ2S726</accession>
<protein>
    <recommendedName>
        <fullName evidence="1">TerD domain-containing protein</fullName>
    </recommendedName>
</protein>
<dbReference type="RefSeq" id="WP_189074245.1">
    <property type="nucleotide sequence ID" value="NZ_BMQN01000012.1"/>
</dbReference>
<sequence>MTLTLLPGERRALRDLGVITHVEVTVAYGMPDLHVAVLALDEQRHLRPSGVASPATPDLLGGAVTGAYAEGKARFAVHLTDLPEEVKRVVLVAGHDERPVAQAQALTVQLGGHVFEPLPLLTHEKAVVLLELYATTTGWRVAAVGQGHQGGWDDLLTAVAATPEQITAWSGQRLAMRQRDAFTEWEVQDASGAALLSLREAQPLDFRDAAPVTLSDDQKVQLGHALQGAVRMAGATLPSLLSASTYRLVLNPEMQKAIRGGAQMMNVDGGLTGFVRNAQTGRIMGAGHFRPDQLMRVTAVATVAFQVAAFVTAQYYLHAINQELKSIDRKLDGLQEFLDGQAMGRLLARLKSVQRNAKLLQQRPLDAEERTAALASVLELIHESESQVAQHELPMANLEDALRDSGTFKLEEARRSLKKHTRHMNTALFAAATNIRALEVGVQLGWAPDRVSLHEEDLRRSLQTLERATAVFAQALTHYDAQASARNAPGSETEFSVRGVVAGLFGRLMQGRRNKQDQQRAAFKDQPDGWVPTLTTHQHMLTQLQAQLGQFQTMRAGILREQQKPQTLILQLDHQGTVVQSYLEQERELDTVR</sequence>
<dbReference type="CDD" id="cd06974">
    <property type="entry name" value="TerD_like"/>
    <property type="match status" value="1"/>
</dbReference>
<dbReference type="InterPro" id="IPR003325">
    <property type="entry name" value="TerD"/>
</dbReference>
<dbReference type="Pfam" id="PF02342">
    <property type="entry name" value="TerD"/>
    <property type="match status" value="1"/>
</dbReference>
<evidence type="ECO:0000313" key="3">
    <source>
        <dbReference type="Proteomes" id="UP000644548"/>
    </source>
</evidence>
<comment type="caution">
    <text evidence="2">The sequence shown here is derived from an EMBL/GenBank/DDBJ whole genome shotgun (WGS) entry which is preliminary data.</text>
</comment>
<evidence type="ECO:0000313" key="2">
    <source>
        <dbReference type="EMBL" id="GGS03619.1"/>
    </source>
</evidence>
<proteinExistence type="predicted"/>
<dbReference type="Proteomes" id="UP000644548">
    <property type="component" value="Unassembled WGS sequence"/>
</dbReference>
<name>A0ABQ2S726_9DEIO</name>
<dbReference type="InterPro" id="IPR051324">
    <property type="entry name" value="Stress/Tellurium_Resist"/>
</dbReference>
<dbReference type="PANTHER" id="PTHR32097">
    <property type="entry name" value="CAMP-BINDING PROTEIN 1-RELATED"/>
    <property type="match status" value="1"/>
</dbReference>
<evidence type="ECO:0000259" key="1">
    <source>
        <dbReference type="Pfam" id="PF02342"/>
    </source>
</evidence>
<dbReference type="EMBL" id="BMQN01000012">
    <property type="protein sequence ID" value="GGS03619.1"/>
    <property type="molecule type" value="Genomic_DNA"/>
</dbReference>